<evidence type="ECO:0000259" key="1">
    <source>
        <dbReference type="Pfam" id="PF24034"/>
    </source>
</evidence>
<sequence>MAWIDHHPDDLIERSEPAQALDWLRQQSTLDAAALGKLDLFLHHWVLLLLQRPADAQGVLELMSLCQVARSRAAATPGAEAMDQRWQAFEDLLEAKRLALRAAAAAPAAPLRHEPAIRQFIQAQAQQRATQAALAAHLGLSAGRVSQILGVLESRGRVLRQRQGQENWVSWATQAEAQPAPAQPSAKTPSTAAAPLHLAVQVFGRAA</sequence>
<keyword evidence="3" id="KW-1185">Reference proteome</keyword>
<organism evidence="2 3">
    <name type="scientific">Ideonella azotifigens</name>
    <dbReference type="NCBI Taxonomy" id="513160"/>
    <lineage>
        <taxon>Bacteria</taxon>
        <taxon>Pseudomonadati</taxon>
        <taxon>Pseudomonadota</taxon>
        <taxon>Betaproteobacteria</taxon>
        <taxon>Burkholderiales</taxon>
        <taxon>Sphaerotilaceae</taxon>
        <taxon>Ideonella</taxon>
    </lineage>
</organism>
<reference evidence="3" key="1">
    <citation type="journal article" date="2019" name="Int. J. Syst. Evol. Microbiol.">
        <title>The Global Catalogue of Microorganisms (GCM) 10K type strain sequencing project: providing services to taxonomists for standard genome sequencing and annotation.</title>
        <authorList>
            <consortium name="The Broad Institute Genomics Platform"/>
            <consortium name="The Broad Institute Genome Sequencing Center for Infectious Disease"/>
            <person name="Wu L."/>
            <person name="Ma J."/>
        </authorList>
    </citation>
    <scope>NUCLEOTIDE SEQUENCE [LARGE SCALE GENOMIC DNA]</scope>
    <source>
        <strain evidence="3">JCM 15503</strain>
    </source>
</reference>
<feature type="domain" description="DUF7343" evidence="1">
    <location>
        <begin position="128"/>
        <end position="170"/>
    </location>
</feature>
<proteinExistence type="predicted"/>
<dbReference type="Pfam" id="PF24034">
    <property type="entry name" value="DUF7343"/>
    <property type="match status" value="1"/>
</dbReference>
<gene>
    <name evidence="2" type="ORF">GCM10009107_23490</name>
</gene>
<dbReference type="Proteomes" id="UP001500279">
    <property type="component" value="Unassembled WGS sequence"/>
</dbReference>
<name>A0ABP3VCQ4_9BURK</name>
<accession>A0ABP3VCQ4</accession>
<protein>
    <recommendedName>
        <fullName evidence="1">DUF7343 domain-containing protein</fullName>
    </recommendedName>
</protein>
<dbReference type="SUPFAM" id="SSF46785">
    <property type="entry name" value="Winged helix' DNA-binding domain"/>
    <property type="match status" value="1"/>
</dbReference>
<dbReference type="InterPro" id="IPR036388">
    <property type="entry name" value="WH-like_DNA-bd_sf"/>
</dbReference>
<comment type="caution">
    <text evidence="2">The sequence shown here is derived from an EMBL/GenBank/DDBJ whole genome shotgun (WGS) entry which is preliminary data.</text>
</comment>
<dbReference type="Gene3D" id="1.10.10.10">
    <property type="entry name" value="Winged helix-like DNA-binding domain superfamily/Winged helix DNA-binding domain"/>
    <property type="match status" value="1"/>
</dbReference>
<evidence type="ECO:0000313" key="2">
    <source>
        <dbReference type="EMBL" id="GAA0751079.1"/>
    </source>
</evidence>
<evidence type="ECO:0000313" key="3">
    <source>
        <dbReference type="Proteomes" id="UP001500279"/>
    </source>
</evidence>
<dbReference type="InterPro" id="IPR055767">
    <property type="entry name" value="DUF7343"/>
</dbReference>
<dbReference type="InterPro" id="IPR036390">
    <property type="entry name" value="WH_DNA-bd_sf"/>
</dbReference>
<dbReference type="RefSeq" id="WP_231013188.1">
    <property type="nucleotide sequence ID" value="NZ_BAAAEW010000013.1"/>
</dbReference>
<dbReference type="EMBL" id="BAAAEW010000013">
    <property type="protein sequence ID" value="GAA0751079.1"/>
    <property type="molecule type" value="Genomic_DNA"/>
</dbReference>